<dbReference type="Proteomes" id="UP000516028">
    <property type="component" value="Chromosome"/>
</dbReference>
<evidence type="ECO:0000313" key="2">
    <source>
        <dbReference type="Proteomes" id="UP000516028"/>
    </source>
</evidence>
<keyword evidence="2" id="KW-1185">Reference proteome</keyword>
<evidence type="ECO:0000313" key="1">
    <source>
        <dbReference type="EMBL" id="QNP50277.1"/>
    </source>
</evidence>
<organism evidence="1 2">
    <name type="scientific">Diaphorobacter aerolatus</name>
    <dbReference type="NCBI Taxonomy" id="1288495"/>
    <lineage>
        <taxon>Bacteria</taxon>
        <taxon>Pseudomonadati</taxon>
        <taxon>Pseudomonadota</taxon>
        <taxon>Betaproteobacteria</taxon>
        <taxon>Burkholderiales</taxon>
        <taxon>Comamonadaceae</taxon>
        <taxon>Diaphorobacter</taxon>
    </lineage>
</organism>
<gene>
    <name evidence="1" type="ORF">H9K75_11120</name>
</gene>
<sequence>MLAVSGLLSAQAHAQAGPRILVLTTDEGQPGDTNTFEQDGKDASDNLARAFGNGTAFISPAPQVKYLYGALSIRSTKAGDVIAARPNTDDSLYPSTATNTVRVVDSAGTAVDPATGLTTGANERVVYVPDSRPRLDSANLAAIFKPDDAERYDLVVIGSTYRKVTDEAYQTLAALMQNPALKPRAVLFFVDSCCDGVIRAP</sequence>
<proteinExistence type="predicted"/>
<protein>
    <submittedName>
        <fullName evidence="1">Uncharacterized protein</fullName>
    </submittedName>
</protein>
<reference evidence="1 2" key="1">
    <citation type="submission" date="2020-08" db="EMBL/GenBank/DDBJ databases">
        <title>Genome sequence of Diaphorobacter aerolatus KACC 16536T.</title>
        <authorList>
            <person name="Hyun D.-W."/>
            <person name="Bae J.-W."/>
        </authorList>
    </citation>
    <scope>NUCLEOTIDE SEQUENCE [LARGE SCALE GENOMIC DNA]</scope>
    <source>
        <strain evidence="1 2">KACC 16536</strain>
    </source>
</reference>
<dbReference type="KEGG" id="daer:H9K75_11120"/>
<dbReference type="EMBL" id="CP060783">
    <property type="protein sequence ID" value="QNP50277.1"/>
    <property type="molecule type" value="Genomic_DNA"/>
</dbReference>
<name>A0A7H0GPR1_9BURK</name>
<accession>A0A7H0GPR1</accession>
<dbReference type="AlphaFoldDB" id="A0A7H0GPR1"/>
<dbReference type="RefSeq" id="WP_187725784.1">
    <property type="nucleotide sequence ID" value="NZ_CP060783.1"/>
</dbReference>